<evidence type="ECO:0000313" key="1">
    <source>
        <dbReference type="EMBL" id="KIM40881.1"/>
    </source>
</evidence>
<feature type="non-terminal residue" evidence="1">
    <location>
        <position position="1"/>
    </location>
</feature>
<sequence>LSFLAIFSLVSAGDICAYTSRNCIGGFGCCSNILPGTCCLFSTGYGWSTRFQNMPQTQYWLGTTYGDRCTTSTGGAGDSNGNICLSVYPGPTYLNAKSANWKADRLNTRSFEGDASESDCMRMNVIGFTTENGEEKRFEVPKDRTFEEVDGFLKAGRYEEL</sequence>
<organism evidence="1 2">
    <name type="scientific">Hebeloma cylindrosporum</name>
    <dbReference type="NCBI Taxonomy" id="76867"/>
    <lineage>
        <taxon>Eukaryota</taxon>
        <taxon>Fungi</taxon>
        <taxon>Dikarya</taxon>
        <taxon>Basidiomycota</taxon>
        <taxon>Agaricomycotina</taxon>
        <taxon>Agaricomycetes</taxon>
        <taxon>Agaricomycetidae</taxon>
        <taxon>Agaricales</taxon>
        <taxon>Agaricineae</taxon>
        <taxon>Hymenogastraceae</taxon>
        <taxon>Hebeloma</taxon>
    </lineage>
</organism>
<reference evidence="1 2" key="1">
    <citation type="submission" date="2014-04" db="EMBL/GenBank/DDBJ databases">
        <authorList>
            <consortium name="DOE Joint Genome Institute"/>
            <person name="Kuo A."/>
            <person name="Gay G."/>
            <person name="Dore J."/>
            <person name="Kohler A."/>
            <person name="Nagy L.G."/>
            <person name="Floudas D."/>
            <person name="Copeland A."/>
            <person name="Barry K.W."/>
            <person name="Cichocki N."/>
            <person name="Veneault-Fourrey C."/>
            <person name="LaButti K."/>
            <person name="Lindquist E.A."/>
            <person name="Lipzen A."/>
            <person name="Lundell T."/>
            <person name="Morin E."/>
            <person name="Murat C."/>
            <person name="Sun H."/>
            <person name="Tunlid A."/>
            <person name="Henrissat B."/>
            <person name="Grigoriev I.V."/>
            <person name="Hibbett D.S."/>
            <person name="Martin F."/>
            <person name="Nordberg H.P."/>
            <person name="Cantor M.N."/>
            <person name="Hua S.X."/>
        </authorList>
    </citation>
    <scope>NUCLEOTIDE SEQUENCE [LARGE SCALE GENOMIC DNA]</scope>
    <source>
        <strain evidence="2">h7</strain>
    </source>
</reference>
<evidence type="ECO:0000313" key="2">
    <source>
        <dbReference type="Proteomes" id="UP000053424"/>
    </source>
</evidence>
<reference evidence="2" key="2">
    <citation type="submission" date="2015-01" db="EMBL/GenBank/DDBJ databases">
        <title>Evolutionary Origins and Diversification of the Mycorrhizal Mutualists.</title>
        <authorList>
            <consortium name="DOE Joint Genome Institute"/>
            <consortium name="Mycorrhizal Genomics Consortium"/>
            <person name="Kohler A."/>
            <person name="Kuo A."/>
            <person name="Nagy L.G."/>
            <person name="Floudas D."/>
            <person name="Copeland A."/>
            <person name="Barry K.W."/>
            <person name="Cichocki N."/>
            <person name="Veneault-Fourrey C."/>
            <person name="LaButti K."/>
            <person name="Lindquist E.A."/>
            <person name="Lipzen A."/>
            <person name="Lundell T."/>
            <person name="Morin E."/>
            <person name="Murat C."/>
            <person name="Riley R."/>
            <person name="Ohm R."/>
            <person name="Sun H."/>
            <person name="Tunlid A."/>
            <person name="Henrissat B."/>
            <person name="Grigoriev I.V."/>
            <person name="Hibbett D.S."/>
            <person name="Martin F."/>
        </authorList>
    </citation>
    <scope>NUCLEOTIDE SEQUENCE [LARGE SCALE GENOMIC DNA]</scope>
    <source>
        <strain evidence="2">h7</strain>
    </source>
</reference>
<dbReference type="EMBL" id="KN831781">
    <property type="protein sequence ID" value="KIM40881.1"/>
    <property type="molecule type" value="Genomic_DNA"/>
</dbReference>
<feature type="non-terminal residue" evidence="1">
    <location>
        <position position="161"/>
    </location>
</feature>
<keyword evidence="2" id="KW-1185">Reference proteome</keyword>
<dbReference type="OrthoDB" id="2961306at2759"/>
<dbReference type="HOGENOM" id="CLU_115925_0_0_1"/>
<accession>A0A0C3CB89</accession>
<name>A0A0C3CB89_HEBCY</name>
<protein>
    <submittedName>
        <fullName evidence="1">Uncharacterized protein</fullName>
    </submittedName>
</protein>
<gene>
    <name evidence="1" type="ORF">M413DRAFT_43185</name>
</gene>
<dbReference type="AlphaFoldDB" id="A0A0C3CB89"/>
<dbReference type="Proteomes" id="UP000053424">
    <property type="component" value="Unassembled WGS sequence"/>
</dbReference>
<proteinExistence type="predicted"/>